<evidence type="ECO:0000313" key="2">
    <source>
        <dbReference type="EnsemblMetazoa" id="CJA05648.1"/>
    </source>
</evidence>
<feature type="transmembrane region" description="Helical" evidence="1">
    <location>
        <begin position="178"/>
        <end position="203"/>
    </location>
</feature>
<dbReference type="EnsemblMetazoa" id="CJA05648.1">
    <property type="protein sequence ID" value="CJA05648.1"/>
    <property type="gene ID" value="WBGene00124852"/>
</dbReference>
<dbReference type="AlphaFoldDB" id="A0A8R1DKZ5"/>
<evidence type="ECO:0008006" key="4">
    <source>
        <dbReference type="Google" id="ProtNLM"/>
    </source>
</evidence>
<keyword evidence="1" id="KW-1133">Transmembrane helix</keyword>
<evidence type="ECO:0000256" key="1">
    <source>
        <dbReference type="SAM" id="Phobius"/>
    </source>
</evidence>
<proteinExistence type="predicted"/>
<feature type="transmembrane region" description="Helical" evidence="1">
    <location>
        <begin position="236"/>
        <end position="256"/>
    </location>
</feature>
<dbReference type="Proteomes" id="UP000005237">
    <property type="component" value="Unassembled WGS sequence"/>
</dbReference>
<evidence type="ECO:0000313" key="3">
    <source>
        <dbReference type="Proteomes" id="UP000005237"/>
    </source>
</evidence>
<keyword evidence="1" id="KW-0472">Membrane</keyword>
<sequence length="290" mass="33281">MIIMMLAHTIETSQICLVAVTVPFYIFVLILMIDGQIKRINDLNTPFFKLCISSGVIDLSTLFANYFGAMFPKFGLFSNVYLYLDGIYAHVYLYIAWSTGICQAMSVSVLATNRLSAMILPGSYHKMWLSHRLWIAVAVQFIPGMLVGCLTFFNTTELVVNENNGLVPKFVNKTMTNFFFVVGGFFLFANCLYLIIAYCYLFIRLRKRNKAASNKFIGKSNWSKAKERTRQRERRLFIMCSIIVAVQLLIFLFFTLKTFPLFAVSIEEFYVLYNALSPRCHDKSPAKMDL</sequence>
<name>A0A8R1DKZ5_CAEJA</name>
<feature type="transmembrane region" description="Helical" evidence="1">
    <location>
        <begin position="91"/>
        <end position="112"/>
    </location>
</feature>
<dbReference type="PANTHER" id="PTHR31748">
    <property type="entry name" value="SERPENTINE RECEPTOR, CLASS V"/>
    <property type="match status" value="1"/>
</dbReference>
<accession>A0A8R1DKZ5</accession>
<dbReference type="Gene3D" id="1.20.1070.10">
    <property type="entry name" value="Rhodopsin 7-helix transmembrane proteins"/>
    <property type="match status" value="1"/>
</dbReference>
<dbReference type="PANTHER" id="PTHR31748:SF0">
    <property type="entry name" value="G-PROTEIN COUPLED RECEPTORS FAMILY 1 PROFILE DOMAIN-CONTAINING PROTEIN-RELATED"/>
    <property type="match status" value="1"/>
</dbReference>
<protein>
    <recommendedName>
        <fullName evidence="4">G-protein coupled receptors family 1 profile domain-containing protein</fullName>
    </recommendedName>
</protein>
<feature type="transmembrane region" description="Helical" evidence="1">
    <location>
        <begin position="12"/>
        <end position="35"/>
    </location>
</feature>
<reference evidence="2" key="2">
    <citation type="submission" date="2022-06" db="UniProtKB">
        <authorList>
            <consortium name="EnsemblMetazoa"/>
        </authorList>
    </citation>
    <scope>IDENTIFICATION</scope>
    <source>
        <strain evidence="2">DF5081</strain>
    </source>
</reference>
<dbReference type="InterPro" id="IPR019426">
    <property type="entry name" value="7TM_GPCR_serpentine_rcpt_Srv"/>
</dbReference>
<dbReference type="SUPFAM" id="SSF81321">
    <property type="entry name" value="Family A G protein-coupled receptor-like"/>
    <property type="match status" value="1"/>
</dbReference>
<keyword evidence="1" id="KW-0812">Transmembrane</keyword>
<organism evidence="2 3">
    <name type="scientific">Caenorhabditis japonica</name>
    <dbReference type="NCBI Taxonomy" id="281687"/>
    <lineage>
        <taxon>Eukaryota</taxon>
        <taxon>Metazoa</taxon>
        <taxon>Ecdysozoa</taxon>
        <taxon>Nematoda</taxon>
        <taxon>Chromadorea</taxon>
        <taxon>Rhabditida</taxon>
        <taxon>Rhabditina</taxon>
        <taxon>Rhabditomorpha</taxon>
        <taxon>Rhabditoidea</taxon>
        <taxon>Rhabditidae</taxon>
        <taxon>Peloderinae</taxon>
        <taxon>Caenorhabditis</taxon>
    </lineage>
</organism>
<dbReference type="Pfam" id="PF10323">
    <property type="entry name" value="7TM_GPCR_Srv"/>
    <property type="match status" value="1"/>
</dbReference>
<feature type="transmembrane region" description="Helical" evidence="1">
    <location>
        <begin position="47"/>
        <end position="71"/>
    </location>
</feature>
<feature type="transmembrane region" description="Helical" evidence="1">
    <location>
        <begin position="133"/>
        <end position="153"/>
    </location>
</feature>
<keyword evidence="3" id="KW-1185">Reference proteome</keyword>
<reference evidence="3" key="1">
    <citation type="submission" date="2010-08" db="EMBL/GenBank/DDBJ databases">
        <authorList>
            <consortium name="Caenorhabditis japonica Sequencing Consortium"/>
            <person name="Wilson R.K."/>
        </authorList>
    </citation>
    <scope>NUCLEOTIDE SEQUENCE [LARGE SCALE GENOMIC DNA]</scope>
    <source>
        <strain evidence="3">DF5081</strain>
    </source>
</reference>